<keyword evidence="9" id="KW-0012">Acyltransferase</keyword>
<evidence type="ECO:0000256" key="3">
    <source>
        <dbReference type="ARBA" id="ARBA00008870"/>
    </source>
</evidence>
<dbReference type="GO" id="GO:0043998">
    <property type="term" value="F:histone H2A acetyltransferase activity"/>
    <property type="evidence" value="ECO:0007669"/>
    <property type="project" value="InterPro"/>
</dbReference>
<keyword evidence="7" id="KW-0808">Transferase</keyword>
<evidence type="ECO:0000256" key="10">
    <source>
        <dbReference type="ARBA" id="ARBA00047821"/>
    </source>
</evidence>
<dbReference type="InterPro" id="IPR039949">
    <property type="entry name" value="NAA40"/>
</dbReference>
<evidence type="ECO:0000256" key="7">
    <source>
        <dbReference type="ARBA" id="ARBA00022679"/>
    </source>
</evidence>
<dbReference type="EC" id="2.3.1.257" evidence="4"/>
<feature type="domain" description="N-acetyltransferase" evidence="12">
    <location>
        <begin position="41"/>
        <end position="214"/>
    </location>
</feature>
<comment type="caution">
    <text evidence="13">The sequence shown here is derived from an EMBL/GenBank/DDBJ whole genome shotgun (WGS) entry which is preliminary data.</text>
</comment>
<dbReference type="PANTHER" id="PTHR20531:SF1">
    <property type="entry name" value="N-ALPHA-ACETYLTRANSFERASE 40"/>
    <property type="match status" value="1"/>
</dbReference>
<dbReference type="PANTHER" id="PTHR20531">
    <property type="entry name" value="N-ALPHA-ACETYLTRANSFERASE 40"/>
    <property type="match status" value="1"/>
</dbReference>
<dbReference type="GO" id="GO:0005634">
    <property type="term" value="C:nucleus"/>
    <property type="evidence" value="ECO:0007669"/>
    <property type="project" value="UniProtKB-SubCell"/>
</dbReference>
<evidence type="ECO:0000256" key="2">
    <source>
        <dbReference type="ARBA" id="ARBA00004496"/>
    </source>
</evidence>
<organism evidence="13 14">
    <name type="scientific">Puccinia graminis f. sp. tritici</name>
    <dbReference type="NCBI Taxonomy" id="56615"/>
    <lineage>
        <taxon>Eukaryota</taxon>
        <taxon>Fungi</taxon>
        <taxon>Dikarya</taxon>
        <taxon>Basidiomycota</taxon>
        <taxon>Pucciniomycotina</taxon>
        <taxon>Pucciniomycetes</taxon>
        <taxon>Pucciniales</taxon>
        <taxon>Pucciniaceae</taxon>
        <taxon>Puccinia</taxon>
    </lineage>
</organism>
<evidence type="ECO:0000256" key="9">
    <source>
        <dbReference type="ARBA" id="ARBA00023315"/>
    </source>
</evidence>
<reference evidence="13 14" key="1">
    <citation type="submission" date="2019-05" db="EMBL/GenBank/DDBJ databases">
        <title>Emergence of the Ug99 lineage of the wheat stem rust pathogen through somatic hybridization.</title>
        <authorList>
            <person name="Li F."/>
            <person name="Upadhyaya N.M."/>
            <person name="Sperschneider J."/>
            <person name="Matny O."/>
            <person name="Nguyen-Phuc H."/>
            <person name="Mago R."/>
            <person name="Raley C."/>
            <person name="Miller M.E."/>
            <person name="Silverstein K.A.T."/>
            <person name="Henningsen E."/>
            <person name="Hirsch C.D."/>
            <person name="Visser B."/>
            <person name="Pretorius Z.A."/>
            <person name="Steffenson B.J."/>
            <person name="Schwessinger B."/>
            <person name="Dodds P.N."/>
            <person name="Figueroa M."/>
        </authorList>
    </citation>
    <scope>NUCLEOTIDE SEQUENCE [LARGE SCALE GENOMIC DNA]</scope>
    <source>
        <strain evidence="13 14">Ug99</strain>
    </source>
</reference>
<dbReference type="InterPro" id="IPR016181">
    <property type="entry name" value="Acyl_CoA_acyltransferase"/>
</dbReference>
<dbReference type="PROSITE" id="PS51186">
    <property type="entry name" value="GNAT"/>
    <property type="match status" value="1"/>
</dbReference>
<evidence type="ECO:0000256" key="8">
    <source>
        <dbReference type="ARBA" id="ARBA00023242"/>
    </source>
</evidence>
<gene>
    <name evidence="13" type="ORF">PGTUg99_035166</name>
</gene>
<dbReference type="Pfam" id="PF00583">
    <property type="entry name" value="Acetyltransf_1"/>
    <property type="match status" value="1"/>
</dbReference>
<evidence type="ECO:0000313" key="14">
    <source>
        <dbReference type="Proteomes" id="UP000325313"/>
    </source>
</evidence>
<dbReference type="GO" id="GO:0010485">
    <property type="term" value="F:histone H4 acetyltransferase activity"/>
    <property type="evidence" value="ECO:0007669"/>
    <property type="project" value="InterPro"/>
</dbReference>
<evidence type="ECO:0000259" key="12">
    <source>
        <dbReference type="PROSITE" id="PS51186"/>
    </source>
</evidence>
<protein>
    <recommendedName>
        <fullName evidence="5">N-alpha-acetyltransferase 40</fullName>
        <ecNumber evidence="4">2.3.1.257</ecNumber>
    </recommendedName>
</protein>
<dbReference type="Proteomes" id="UP000325313">
    <property type="component" value="Unassembled WGS sequence"/>
</dbReference>
<dbReference type="Gene3D" id="3.40.630.30">
    <property type="match status" value="1"/>
</dbReference>
<comment type="subcellular location">
    <subcellularLocation>
        <location evidence="2">Cytoplasm</location>
    </subcellularLocation>
    <subcellularLocation>
        <location evidence="1">Nucleus</location>
    </subcellularLocation>
</comment>
<evidence type="ECO:0000313" key="13">
    <source>
        <dbReference type="EMBL" id="KAA1083496.1"/>
    </source>
</evidence>
<keyword evidence="8" id="KW-0539">Nucleus</keyword>
<dbReference type="GO" id="GO:0005737">
    <property type="term" value="C:cytoplasm"/>
    <property type="evidence" value="ECO:0007669"/>
    <property type="project" value="UniProtKB-SubCell"/>
</dbReference>
<dbReference type="EMBL" id="VDEP01000438">
    <property type="protein sequence ID" value="KAA1083496.1"/>
    <property type="molecule type" value="Genomic_DNA"/>
</dbReference>
<evidence type="ECO:0000256" key="5">
    <source>
        <dbReference type="ARBA" id="ARBA00015043"/>
    </source>
</evidence>
<dbReference type="CDD" id="cd04301">
    <property type="entry name" value="NAT_SF"/>
    <property type="match status" value="1"/>
</dbReference>
<dbReference type="SUPFAM" id="SSF55729">
    <property type="entry name" value="Acyl-CoA N-acyltransferases (Nat)"/>
    <property type="match status" value="1"/>
</dbReference>
<keyword evidence="6" id="KW-0963">Cytoplasm</keyword>
<evidence type="ECO:0000256" key="4">
    <source>
        <dbReference type="ARBA" id="ARBA00012950"/>
    </source>
</evidence>
<name>A0A5B0N4H4_PUCGR</name>
<proteinExistence type="inferred from homology"/>
<evidence type="ECO:0000256" key="11">
    <source>
        <dbReference type="ARBA" id="ARBA00049524"/>
    </source>
</evidence>
<evidence type="ECO:0000256" key="6">
    <source>
        <dbReference type="ARBA" id="ARBA00022490"/>
    </source>
</evidence>
<dbReference type="InterPro" id="IPR000182">
    <property type="entry name" value="GNAT_dom"/>
</dbReference>
<sequence>MLDPVGLALRASARSIARKIQESEPDFQVSVADSRWRIQIKRSEELTVELKKQCFEIFESNMKQIYLKSTDGYKPKAKKRELFHPHSRFLLASGAHEPDDGSETPIAGFLMWRFDFEECFSTEEGQIEVVYCYEIQLMPETRGKGLGKGLMEILERIGASWQMKKLMLTVQIENVKAINFYRSLNFLPDEISPSQIVDQPEGEPKADYEILSKALQPSLSTQT</sequence>
<accession>A0A5B0N4H4</accession>
<dbReference type="AlphaFoldDB" id="A0A5B0N4H4"/>
<evidence type="ECO:0000256" key="1">
    <source>
        <dbReference type="ARBA" id="ARBA00004123"/>
    </source>
</evidence>
<comment type="catalytic activity">
    <reaction evidence="11">
        <text>N-terminal L-seryl-[histone H4] + acetyl-CoA = N-terminal N(alpha)-acetyl-L-seryl-[histone H4] + CoA + H(+)</text>
        <dbReference type="Rhea" id="RHEA:50596"/>
        <dbReference type="Rhea" id="RHEA-COMP:12740"/>
        <dbReference type="Rhea" id="RHEA-COMP:12743"/>
        <dbReference type="ChEBI" id="CHEBI:15378"/>
        <dbReference type="ChEBI" id="CHEBI:57287"/>
        <dbReference type="ChEBI" id="CHEBI:57288"/>
        <dbReference type="ChEBI" id="CHEBI:64738"/>
        <dbReference type="ChEBI" id="CHEBI:83690"/>
        <dbReference type="EC" id="2.3.1.257"/>
    </reaction>
</comment>
<comment type="similarity">
    <text evidence="3">Belongs to the acetyltransferase family. NAA40 subfamily.</text>
</comment>
<comment type="catalytic activity">
    <reaction evidence="10">
        <text>N-terminal L-seryl-[histone H2A] + acetyl-CoA = N-terminal N(alpha)-acetyl-L-seryl-[histone H2A] + CoA + H(+)</text>
        <dbReference type="Rhea" id="RHEA:50600"/>
        <dbReference type="Rhea" id="RHEA-COMP:12742"/>
        <dbReference type="Rhea" id="RHEA-COMP:12744"/>
        <dbReference type="ChEBI" id="CHEBI:15378"/>
        <dbReference type="ChEBI" id="CHEBI:57287"/>
        <dbReference type="ChEBI" id="CHEBI:57288"/>
        <dbReference type="ChEBI" id="CHEBI:64738"/>
        <dbReference type="ChEBI" id="CHEBI:83690"/>
        <dbReference type="EC" id="2.3.1.257"/>
    </reaction>
</comment>
<dbReference type="GO" id="GO:1990189">
    <property type="term" value="F:protein N-terminal-serine acetyltransferase activity"/>
    <property type="evidence" value="ECO:0007669"/>
    <property type="project" value="UniProtKB-EC"/>
</dbReference>